<reference evidence="3" key="1">
    <citation type="journal article" date="2017" name="Genome Biol.">
        <title>Comparative genomics reveals high biological diversity and specific adaptations in the industrially and medically important fungal genus Aspergillus.</title>
        <authorList>
            <person name="de Vries R.P."/>
            <person name="Riley R."/>
            <person name="Wiebenga A."/>
            <person name="Aguilar-Osorio G."/>
            <person name="Amillis S."/>
            <person name="Uchima C.A."/>
            <person name="Anderluh G."/>
            <person name="Asadollahi M."/>
            <person name="Askin M."/>
            <person name="Barry K."/>
            <person name="Battaglia E."/>
            <person name="Bayram O."/>
            <person name="Benocci T."/>
            <person name="Braus-Stromeyer S.A."/>
            <person name="Caldana C."/>
            <person name="Canovas D."/>
            <person name="Cerqueira G.C."/>
            <person name="Chen F."/>
            <person name="Chen W."/>
            <person name="Choi C."/>
            <person name="Clum A."/>
            <person name="Dos Santos R.A."/>
            <person name="Damasio A.R."/>
            <person name="Diallinas G."/>
            <person name="Emri T."/>
            <person name="Fekete E."/>
            <person name="Flipphi M."/>
            <person name="Freyberg S."/>
            <person name="Gallo A."/>
            <person name="Gournas C."/>
            <person name="Habgood R."/>
            <person name="Hainaut M."/>
            <person name="Harispe M.L."/>
            <person name="Henrissat B."/>
            <person name="Hilden K.S."/>
            <person name="Hope R."/>
            <person name="Hossain A."/>
            <person name="Karabika E."/>
            <person name="Karaffa L."/>
            <person name="Karanyi Z."/>
            <person name="Krasevec N."/>
            <person name="Kuo A."/>
            <person name="Kusch H."/>
            <person name="LaButti K."/>
            <person name="Lagendijk E.L."/>
            <person name="Lapidus A."/>
            <person name="Levasseur A."/>
            <person name="Lindquist E."/>
            <person name="Lipzen A."/>
            <person name="Logrieco A.F."/>
            <person name="MacCabe A."/>
            <person name="Maekelae M.R."/>
            <person name="Malavazi I."/>
            <person name="Melin P."/>
            <person name="Meyer V."/>
            <person name="Mielnichuk N."/>
            <person name="Miskei M."/>
            <person name="Molnar A.P."/>
            <person name="Mule G."/>
            <person name="Ngan C.Y."/>
            <person name="Orejas M."/>
            <person name="Orosz E."/>
            <person name="Ouedraogo J.P."/>
            <person name="Overkamp K.M."/>
            <person name="Park H.-S."/>
            <person name="Perrone G."/>
            <person name="Piumi F."/>
            <person name="Punt P.J."/>
            <person name="Ram A.F."/>
            <person name="Ramon A."/>
            <person name="Rauscher S."/>
            <person name="Record E."/>
            <person name="Riano-Pachon D.M."/>
            <person name="Robert V."/>
            <person name="Roehrig J."/>
            <person name="Ruller R."/>
            <person name="Salamov A."/>
            <person name="Salih N.S."/>
            <person name="Samson R.A."/>
            <person name="Sandor E."/>
            <person name="Sanguinetti M."/>
            <person name="Schuetze T."/>
            <person name="Sepcic K."/>
            <person name="Shelest E."/>
            <person name="Sherlock G."/>
            <person name="Sophianopoulou V."/>
            <person name="Squina F.M."/>
            <person name="Sun H."/>
            <person name="Susca A."/>
            <person name="Todd R.B."/>
            <person name="Tsang A."/>
            <person name="Unkles S.E."/>
            <person name="van de Wiele N."/>
            <person name="van Rossen-Uffink D."/>
            <person name="Oliveira J.V."/>
            <person name="Vesth T.C."/>
            <person name="Visser J."/>
            <person name="Yu J.-H."/>
            <person name="Zhou M."/>
            <person name="Andersen M.R."/>
            <person name="Archer D.B."/>
            <person name="Baker S.E."/>
            <person name="Benoit I."/>
            <person name="Brakhage A.A."/>
            <person name="Braus G.H."/>
            <person name="Fischer R."/>
            <person name="Frisvad J.C."/>
            <person name="Goldman G.H."/>
            <person name="Houbraken J."/>
            <person name="Oakley B."/>
            <person name="Pocsi I."/>
            <person name="Scazzocchio C."/>
            <person name="Seiboth B."/>
            <person name="vanKuyk P.A."/>
            <person name="Wortman J."/>
            <person name="Dyer P.S."/>
            <person name="Grigoriev I.V."/>
        </authorList>
    </citation>
    <scope>NUCLEOTIDE SEQUENCE [LARGE SCALE GENOMIC DNA]</scope>
    <source>
        <strain evidence="3">ATCC 16872 / CBS 172.66 / WB 5094</strain>
    </source>
</reference>
<dbReference type="AlphaFoldDB" id="A0A1L9WF58"/>
<dbReference type="PANTHER" id="PTHR46082">
    <property type="entry name" value="ATP/GTP-BINDING PROTEIN-RELATED"/>
    <property type="match status" value="1"/>
</dbReference>
<dbReference type="GO" id="GO:0003824">
    <property type="term" value="F:catalytic activity"/>
    <property type="evidence" value="ECO:0007669"/>
    <property type="project" value="InterPro"/>
</dbReference>
<accession>A0A1L9WF58</accession>
<name>A0A1L9WF58_ASPA1</name>
<dbReference type="GO" id="GO:0009116">
    <property type="term" value="P:nucleoside metabolic process"/>
    <property type="evidence" value="ECO:0007669"/>
    <property type="project" value="InterPro"/>
</dbReference>
<dbReference type="SUPFAM" id="SSF53167">
    <property type="entry name" value="Purine and uridine phosphorylases"/>
    <property type="match status" value="1"/>
</dbReference>
<dbReference type="InterPro" id="IPR035994">
    <property type="entry name" value="Nucleoside_phosphorylase_sf"/>
</dbReference>
<gene>
    <name evidence="2" type="ORF">ASPACDRAFT_37262</name>
</gene>
<organism evidence="2 3">
    <name type="scientific">Aspergillus aculeatus (strain ATCC 16872 / CBS 172.66 / WB 5094)</name>
    <dbReference type="NCBI Taxonomy" id="690307"/>
    <lineage>
        <taxon>Eukaryota</taxon>
        <taxon>Fungi</taxon>
        <taxon>Dikarya</taxon>
        <taxon>Ascomycota</taxon>
        <taxon>Pezizomycotina</taxon>
        <taxon>Eurotiomycetes</taxon>
        <taxon>Eurotiomycetidae</taxon>
        <taxon>Eurotiales</taxon>
        <taxon>Aspergillaceae</taxon>
        <taxon>Aspergillus</taxon>
        <taxon>Aspergillus subgen. Circumdati</taxon>
    </lineage>
</organism>
<evidence type="ECO:0000313" key="3">
    <source>
        <dbReference type="Proteomes" id="UP000184546"/>
    </source>
</evidence>
<dbReference type="RefSeq" id="XP_020051148.1">
    <property type="nucleotide sequence ID" value="XM_020200284.1"/>
</dbReference>
<dbReference type="Pfam" id="PF01048">
    <property type="entry name" value="PNP_UDP_1"/>
    <property type="match status" value="1"/>
</dbReference>
<dbReference type="OrthoDB" id="1658288at2759"/>
<sequence>MDPDTYSVAIICALGLESNAVMGVMDEIYESLPEAARKDANAYTTGRIGKTSVVIVHLPGMGKLNSANSTIRLKSTFPKLGLCLVVGVCGGAPYNSRAKKEIVLGDVIISTGLKQIDFGRYYANGFVPKDDPEDNFGRPVDRLRSFLRMLSETSYYYDRISDETSTTLKTLLRSATGESLAYPGAHRDHLYESSYQHQCRAQSACETCNVTDGTVCQYALDTSCDNLGCEASRVVSRSRLANLDSPRPVVHFGRVACGDGVMKSAQDRDRFVEQYQVIGFEMEAAGAWDAFPTVVIKGVCDYADSHKNKLWQGYSAAVAASCMKAVLTHWASRTPSVT</sequence>
<dbReference type="EMBL" id="KV878993">
    <property type="protein sequence ID" value="OJJ94808.1"/>
    <property type="molecule type" value="Genomic_DNA"/>
</dbReference>
<dbReference type="VEuPathDB" id="FungiDB:ASPACDRAFT_37262"/>
<evidence type="ECO:0000259" key="1">
    <source>
        <dbReference type="Pfam" id="PF01048"/>
    </source>
</evidence>
<dbReference type="Proteomes" id="UP000184546">
    <property type="component" value="Unassembled WGS sequence"/>
</dbReference>
<keyword evidence="3" id="KW-1185">Reference proteome</keyword>
<proteinExistence type="predicted"/>
<dbReference type="InterPro" id="IPR053137">
    <property type="entry name" value="NLR-like"/>
</dbReference>
<dbReference type="InterPro" id="IPR000845">
    <property type="entry name" value="Nucleoside_phosphorylase_d"/>
</dbReference>
<evidence type="ECO:0000313" key="2">
    <source>
        <dbReference type="EMBL" id="OJJ94808.1"/>
    </source>
</evidence>
<dbReference type="STRING" id="690307.A0A1L9WF58"/>
<protein>
    <recommendedName>
        <fullName evidence="1">Nucleoside phosphorylase domain-containing protein</fullName>
    </recommendedName>
</protein>
<feature type="domain" description="Nucleoside phosphorylase" evidence="1">
    <location>
        <begin position="8"/>
        <end position="286"/>
    </location>
</feature>
<dbReference type="PANTHER" id="PTHR46082:SF6">
    <property type="entry name" value="AAA+ ATPASE DOMAIN-CONTAINING PROTEIN-RELATED"/>
    <property type="match status" value="1"/>
</dbReference>
<dbReference type="OMA" id="AEYRHKH"/>
<dbReference type="GeneID" id="30974098"/>
<dbReference type="Gene3D" id="3.40.50.1580">
    <property type="entry name" value="Nucleoside phosphorylase domain"/>
    <property type="match status" value="1"/>
</dbReference>